<feature type="domain" description="HAMP" evidence="13">
    <location>
        <begin position="206"/>
        <end position="258"/>
    </location>
</feature>
<name>A0ABP4KQX3_9ACTN</name>
<dbReference type="SUPFAM" id="SSF55781">
    <property type="entry name" value="GAF domain-like"/>
    <property type="match status" value="1"/>
</dbReference>
<dbReference type="InterPro" id="IPR003594">
    <property type="entry name" value="HATPase_dom"/>
</dbReference>
<dbReference type="InterPro" id="IPR036890">
    <property type="entry name" value="HATPase_C_sf"/>
</dbReference>
<sequence length="640" mass="67674">MHGGLTLRLGVTCALFTLLISTAFAAILLSVYQLRESVLAVTRAERSVSAATTLERLLLDVEAGRRGFALTRDPAVLVPWKAAQEQIPAQQQELAATVAGDRVQTARVAVLNLDITDYLDDYADPSIALEEGAVPKNISPTSVLQGQRQISALRQEFDDFAAAQRRTVEQSRRESMLAGRRALVAGIGGFTTAMFGVAILTRSLAVMVVRPLRRLVSAADEVARGDLNVRVATDGAVEIGSMQRTFNSMVGAMRRSRTTLSSVAAEQAALRRVATVAAKGRPAVAVFGAVTEEAGKLFGADATALVRFEPDGEGTVVATWSADAAHRISPGKVILDREGVAGRVLHSGKPVHIEAPPNAGFLAREFGDLSIRSAIGAPVLVAGRTWGVLKALSTSARPLLQHDAARAAEFTDLVASSIASSQARADLTASRARVVAATDEGRRRIERDLHDGTQQRLIALLLQLRATETQAGGELRERLSHIGTDLAEAIDELRELARGIHPSILSDGGLVPAVKSLGRRSPVPVEVRLDLPTRIDTKIEIGAYYVIAEALTNAIRHAHPTLISVRGSVADDLDGGALEFSIEDDGAGGADPHLGTGLIGLGDRIAALGGTMHIASRPGHGTTLSCRIPLRDESVKGEAS</sequence>
<dbReference type="EC" id="2.7.13.3" evidence="3"/>
<dbReference type="InterPro" id="IPR050482">
    <property type="entry name" value="Sensor_HK_TwoCompSys"/>
</dbReference>
<accession>A0ABP4KQX3</accession>
<dbReference type="Pfam" id="PF02518">
    <property type="entry name" value="HATPase_c"/>
    <property type="match status" value="1"/>
</dbReference>
<keyword evidence="4" id="KW-0597">Phosphoprotein</keyword>
<dbReference type="InterPro" id="IPR003660">
    <property type="entry name" value="HAMP_dom"/>
</dbReference>
<dbReference type="InterPro" id="IPR007891">
    <property type="entry name" value="CHASE3"/>
</dbReference>
<evidence type="ECO:0000256" key="7">
    <source>
        <dbReference type="ARBA" id="ARBA00022741"/>
    </source>
</evidence>
<reference evidence="15" key="1">
    <citation type="journal article" date="2019" name="Int. J. Syst. Evol. Microbiol.">
        <title>The Global Catalogue of Microorganisms (GCM) 10K type strain sequencing project: providing services to taxonomists for standard genome sequencing and annotation.</title>
        <authorList>
            <consortium name="The Broad Institute Genomics Platform"/>
            <consortium name="The Broad Institute Genome Sequencing Center for Infectious Disease"/>
            <person name="Wu L."/>
            <person name="Ma J."/>
        </authorList>
    </citation>
    <scope>NUCLEOTIDE SEQUENCE [LARGE SCALE GENOMIC DNA]</scope>
    <source>
        <strain evidence="15">JCM 15933</strain>
    </source>
</reference>
<dbReference type="SMART" id="SM00065">
    <property type="entry name" value="GAF"/>
    <property type="match status" value="1"/>
</dbReference>
<keyword evidence="6 12" id="KW-0812">Transmembrane</keyword>
<dbReference type="Pfam" id="PF00672">
    <property type="entry name" value="HAMP"/>
    <property type="match status" value="1"/>
</dbReference>
<dbReference type="Gene3D" id="3.30.450.40">
    <property type="match status" value="1"/>
</dbReference>
<dbReference type="PANTHER" id="PTHR24421:SF10">
    <property type="entry name" value="NITRATE_NITRITE SENSOR PROTEIN NARQ"/>
    <property type="match status" value="1"/>
</dbReference>
<evidence type="ECO:0000256" key="4">
    <source>
        <dbReference type="ARBA" id="ARBA00022553"/>
    </source>
</evidence>
<dbReference type="PANTHER" id="PTHR24421">
    <property type="entry name" value="NITRATE/NITRITE SENSOR PROTEIN NARX-RELATED"/>
    <property type="match status" value="1"/>
</dbReference>
<dbReference type="SUPFAM" id="SSF158472">
    <property type="entry name" value="HAMP domain-like"/>
    <property type="match status" value="1"/>
</dbReference>
<dbReference type="InterPro" id="IPR011712">
    <property type="entry name" value="Sig_transdc_His_kin_sub3_dim/P"/>
</dbReference>
<dbReference type="EMBL" id="BAAAQD010000002">
    <property type="protein sequence ID" value="GAA1505353.1"/>
    <property type="molecule type" value="Genomic_DNA"/>
</dbReference>
<comment type="subcellular location">
    <subcellularLocation>
        <location evidence="2">Membrane</location>
    </subcellularLocation>
</comment>
<dbReference type="SMART" id="SM00387">
    <property type="entry name" value="HATPase_c"/>
    <property type="match status" value="1"/>
</dbReference>
<keyword evidence="7" id="KW-0547">Nucleotide-binding</keyword>
<dbReference type="CDD" id="cd16917">
    <property type="entry name" value="HATPase_UhpB-NarQ-NarX-like"/>
    <property type="match status" value="1"/>
</dbReference>
<dbReference type="PROSITE" id="PS50885">
    <property type="entry name" value="HAMP"/>
    <property type="match status" value="1"/>
</dbReference>
<keyword evidence="5" id="KW-0808">Transferase</keyword>
<evidence type="ECO:0000259" key="13">
    <source>
        <dbReference type="PROSITE" id="PS50885"/>
    </source>
</evidence>
<evidence type="ECO:0000256" key="9">
    <source>
        <dbReference type="ARBA" id="ARBA00022840"/>
    </source>
</evidence>
<dbReference type="SUPFAM" id="SSF55874">
    <property type="entry name" value="ATPase domain of HSP90 chaperone/DNA topoisomerase II/histidine kinase"/>
    <property type="match status" value="1"/>
</dbReference>
<evidence type="ECO:0000256" key="5">
    <source>
        <dbReference type="ARBA" id="ARBA00022679"/>
    </source>
</evidence>
<comment type="caution">
    <text evidence="14">The sequence shown here is derived from an EMBL/GenBank/DDBJ whole genome shotgun (WGS) entry which is preliminary data.</text>
</comment>
<proteinExistence type="predicted"/>
<dbReference type="Pfam" id="PF05227">
    <property type="entry name" value="CHASE3"/>
    <property type="match status" value="1"/>
</dbReference>
<evidence type="ECO:0000313" key="15">
    <source>
        <dbReference type="Proteomes" id="UP001501470"/>
    </source>
</evidence>
<dbReference type="Gene3D" id="6.10.340.10">
    <property type="match status" value="1"/>
</dbReference>
<evidence type="ECO:0000256" key="1">
    <source>
        <dbReference type="ARBA" id="ARBA00000085"/>
    </source>
</evidence>
<dbReference type="SMART" id="SM00304">
    <property type="entry name" value="HAMP"/>
    <property type="match status" value="1"/>
</dbReference>
<gene>
    <name evidence="14" type="ORF">GCM10009827_018620</name>
</gene>
<organism evidence="14 15">
    <name type="scientific">Dactylosporangium maewongense</name>
    <dbReference type="NCBI Taxonomy" id="634393"/>
    <lineage>
        <taxon>Bacteria</taxon>
        <taxon>Bacillati</taxon>
        <taxon>Actinomycetota</taxon>
        <taxon>Actinomycetes</taxon>
        <taxon>Micromonosporales</taxon>
        <taxon>Micromonosporaceae</taxon>
        <taxon>Dactylosporangium</taxon>
    </lineage>
</organism>
<evidence type="ECO:0000256" key="3">
    <source>
        <dbReference type="ARBA" id="ARBA00012438"/>
    </source>
</evidence>
<evidence type="ECO:0000256" key="10">
    <source>
        <dbReference type="ARBA" id="ARBA00022989"/>
    </source>
</evidence>
<evidence type="ECO:0000313" key="14">
    <source>
        <dbReference type="EMBL" id="GAA1505353.1"/>
    </source>
</evidence>
<dbReference type="RefSeq" id="WP_344501372.1">
    <property type="nucleotide sequence ID" value="NZ_BAAAQD010000002.1"/>
</dbReference>
<keyword evidence="10 12" id="KW-1133">Transmembrane helix</keyword>
<evidence type="ECO:0000256" key="12">
    <source>
        <dbReference type="SAM" id="Phobius"/>
    </source>
</evidence>
<keyword evidence="9" id="KW-0067">ATP-binding</keyword>
<protein>
    <recommendedName>
        <fullName evidence="3">histidine kinase</fullName>
        <ecNumber evidence="3">2.7.13.3</ecNumber>
    </recommendedName>
</protein>
<dbReference type="InterPro" id="IPR029016">
    <property type="entry name" value="GAF-like_dom_sf"/>
</dbReference>
<dbReference type="Gene3D" id="1.20.5.1930">
    <property type="match status" value="1"/>
</dbReference>
<comment type="catalytic activity">
    <reaction evidence="1">
        <text>ATP + protein L-histidine = ADP + protein N-phospho-L-histidine.</text>
        <dbReference type="EC" id="2.7.13.3"/>
    </reaction>
</comment>
<evidence type="ECO:0000256" key="6">
    <source>
        <dbReference type="ARBA" id="ARBA00022692"/>
    </source>
</evidence>
<keyword evidence="8" id="KW-0418">Kinase</keyword>
<dbReference type="Proteomes" id="UP001501470">
    <property type="component" value="Unassembled WGS sequence"/>
</dbReference>
<keyword evidence="11" id="KW-0902">Two-component regulatory system</keyword>
<evidence type="ECO:0000256" key="8">
    <source>
        <dbReference type="ARBA" id="ARBA00022777"/>
    </source>
</evidence>
<keyword evidence="12" id="KW-0472">Membrane</keyword>
<feature type="transmembrane region" description="Helical" evidence="12">
    <location>
        <begin position="182"/>
        <end position="205"/>
    </location>
</feature>
<dbReference type="InterPro" id="IPR003018">
    <property type="entry name" value="GAF"/>
</dbReference>
<dbReference type="Pfam" id="PF01590">
    <property type="entry name" value="GAF"/>
    <property type="match status" value="1"/>
</dbReference>
<evidence type="ECO:0000256" key="2">
    <source>
        <dbReference type="ARBA" id="ARBA00004370"/>
    </source>
</evidence>
<dbReference type="CDD" id="cd06225">
    <property type="entry name" value="HAMP"/>
    <property type="match status" value="1"/>
</dbReference>
<evidence type="ECO:0000256" key="11">
    <source>
        <dbReference type="ARBA" id="ARBA00023012"/>
    </source>
</evidence>
<dbReference type="Gene3D" id="3.30.565.10">
    <property type="entry name" value="Histidine kinase-like ATPase, C-terminal domain"/>
    <property type="match status" value="1"/>
</dbReference>
<dbReference type="Pfam" id="PF07730">
    <property type="entry name" value="HisKA_3"/>
    <property type="match status" value="1"/>
</dbReference>
<keyword evidence="15" id="KW-1185">Reference proteome</keyword>